<feature type="domain" description="EAL" evidence="3">
    <location>
        <begin position="142"/>
        <end position="394"/>
    </location>
</feature>
<keyword evidence="5" id="KW-1185">Reference proteome</keyword>
<evidence type="ECO:0000313" key="4">
    <source>
        <dbReference type="EMBL" id="NYH21035.1"/>
    </source>
</evidence>
<name>A0A7Z0B5S1_9BURK</name>
<dbReference type="PANTHER" id="PTHR33121:SF79">
    <property type="entry name" value="CYCLIC DI-GMP PHOSPHODIESTERASE PDED-RELATED"/>
    <property type="match status" value="1"/>
</dbReference>
<dbReference type="SMART" id="SM00052">
    <property type="entry name" value="EAL"/>
    <property type="match status" value="1"/>
</dbReference>
<evidence type="ECO:0000259" key="3">
    <source>
        <dbReference type="PROSITE" id="PS50883"/>
    </source>
</evidence>
<comment type="caution">
    <text evidence="4">The sequence shown here is derived from an EMBL/GenBank/DDBJ whole genome shotgun (WGS) entry which is preliminary data.</text>
</comment>
<dbReference type="AlphaFoldDB" id="A0A7Z0B5S1"/>
<evidence type="ECO:0000313" key="5">
    <source>
        <dbReference type="Proteomes" id="UP000540929"/>
    </source>
</evidence>
<dbReference type="SMART" id="SM00448">
    <property type="entry name" value="REC"/>
    <property type="match status" value="1"/>
</dbReference>
<sequence>MSDLHNETRGSVLIVEDDPVQLKFLSAMTRKLGMASFAAATVQQATALLSREVIGMVLLDLQLGNEAGLDVLRELGRGNAACPVAFISGCDERTRTAATGIAQAHGIHVAGSLGKPARFEQLAALLQATPASAWRPAQREAPRVTAQDLAAAIGARQIRAAFQPKIDLSSGLPIGVEALARWNSPLFGAVPPDVFIPLAEATGQIRALTELMLTASLQACTRWRHEFPELTVAINVSPSIVDHETLAVITRLLAENGVPAQSLVVEITESSVIGDSALASDVLTRLRIAGVQLSIDDFGTGHSSLVSLLRMPFNELKLDRLFVSTSVQNPDAERILGSLIALARQMGLRSVAEGVETEDVYRRLLAHGCDAGQGWLWSPALSEADLLGWLAGRGACTHEVASGSVV</sequence>
<reference evidence="4 5" key="1">
    <citation type="submission" date="2020-07" db="EMBL/GenBank/DDBJ databases">
        <title>Exploring microbial biodiversity for novel pathways involved in the catabolism of aromatic compounds derived from lignin.</title>
        <authorList>
            <person name="Elkins J."/>
        </authorList>
    </citation>
    <scope>NUCLEOTIDE SEQUENCE [LARGE SCALE GENOMIC DNA]</scope>
    <source>
        <strain evidence="4 5">H2C3C</strain>
    </source>
</reference>
<dbReference type="InterPro" id="IPR001789">
    <property type="entry name" value="Sig_transdc_resp-reg_receiver"/>
</dbReference>
<dbReference type="SUPFAM" id="SSF52172">
    <property type="entry name" value="CheY-like"/>
    <property type="match status" value="1"/>
</dbReference>
<feature type="modified residue" description="4-aspartylphosphate" evidence="1">
    <location>
        <position position="60"/>
    </location>
</feature>
<evidence type="ECO:0000259" key="2">
    <source>
        <dbReference type="PROSITE" id="PS50110"/>
    </source>
</evidence>
<dbReference type="CDD" id="cd01948">
    <property type="entry name" value="EAL"/>
    <property type="match status" value="1"/>
</dbReference>
<dbReference type="InterPro" id="IPR050706">
    <property type="entry name" value="Cyclic-di-GMP_PDE-like"/>
</dbReference>
<dbReference type="Gene3D" id="3.20.20.450">
    <property type="entry name" value="EAL domain"/>
    <property type="match status" value="1"/>
</dbReference>
<dbReference type="Pfam" id="PF00072">
    <property type="entry name" value="Response_reg"/>
    <property type="match status" value="1"/>
</dbReference>
<dbReference type="Pfam" id="PF00563">
    <property type="entry name" value="EAL"/>
    <property type="match status" value="1"/>
</dbReference>
<dbReference type="InterPro" id="IPR035919">
    <property type="entry name" value="EAL_sf"/>
</dbReference>
<dbReference type="InterPro" id="IPR011006">
    <property type="entry name" value="CheY-like_superfamily"/>
</dbReference>
<dbReference type="RefSeq" id="WP_179742705.1">
    <property type="nucleotide sequence ID" value="NZ_JACCAS010000001.1"/>
</dbReference>
<dbReference type="Gene3D" id="3.40.50.2300">
    <property type="match status" value="1"/>
</dbReference>
<feature type="domain" description="Response regulatory" evidence="2">
    <location>
        <begin position="11"/>
        <end position="130"/>
    </location>
</feature>
<dbReference type="GO" id="GO:0000160">
    <property type="term" value="P:phosphorelay signal transduction system"/>
    <property type="evidence" value="ECO:0007669"/>
    <property type="project" value="InterPro"/>
</dbReference>
<organism evidence="4 5">
    <name type="scientific">Paraburkholderia bryophila</name>
    <dbReference type="NCBI Taxonomy" id="420952"/>
    <lineage>
        <taxon>Bacteria</taxon>
        <taxon>Pseudomonadati</taxon>
        <taxon>Pseudomonadota</taxon>
        <taxon>Betaproteobacteria</taxon>
        <taxon>Burkholderiales</taxon>
        <taxon>Burkholderiaceae</taxon>
        <taxon>Paraburkholderia</taxon>
    </lineage>
</organism>
<gene>
    <name evidence="4" type="ORF">GGD40_000514</name>
</gene>
<proteinExistence type="predicted"/>
<dbReference type="PROSITE" id="PS50110">
    <property type="entry name" value="RESPONSE_REGULATORY"/>
    <property type="match status" value="1"/>
</dbReference>
<dbReference type="EMBL" id="JACCAS010000001">
    <property type="protein sequence ID" value="NYH21035.1"/>
    <property type="molecule type" value="Genomic_DNA"/>
</dbReference>
<protein>
    <submittedName>
        <fullName evidence="4">EAL domain-containing protein (Putative c-di-GMP-specific phosphodiesterase class I)/ActR/RegA family two-component response regulator</fullName>
    </submittedName>
</protein>
<dbReference type="GO" id="GO:0071111">
    <property type="term" value="F:cyclic-guanylate-specific phosphodiesterase activity"/>
    <property type="evidence" value="ECO:0007669"/>
    <property type="project" value="InterPro"/>
</dbReference>
<dbReference type="PROSITE" id="PS50883">
    <property type="entry name" value="EAL"/>
    <property type="match status" value="1"/>
</dbReference>
<evidence type="ECO:0000256" key="1">
    <source>
        <dbReference type="PROSITE-ProRule" id="PRU00169"/>
    </source>
</evidence>
<dbReference type="InterPro" id="IPR001633">
    <property type="entry name" value="EAL_dom"/>
</dbReference>
<accession>A0A7Z0B5S1</accession>
<keyword evidence="1" id="KW-0597">Phosphoprotein</keyword>
<dbReference type="Proteomes" id="UP000540929">
    <property type="component" value="Unassembled WGS sequence"/>
</dbReference>
<dbReference type="SUPFAM" id="SSF141868">
    <property type="entry name" value="EAL domain-like"/>
    <property type="match status" value="1"/>
</dbReference>
<dbReference type="PANTHER" id="PTHR33121">
    <property type="entry name" value="CYCLIC DI-GMP PHOSPHODIESTERASE PDEF"/>
    <property type="match status" value="1"/>
</dbReference>